<dbReference type="Proteomes" id="UP001270362">
    <property type="component" value="Unassembled WGS sequence"/>
</dbReference>
<sequence>MPLTGPSAHAHSCLVDLGRLETELDSAPESGRMHLITRLRWPFEEQETAQIIQRLEALNCQVFLGALKEAEGPTFDADDQPFCNPKIRVDILRNITHWLGERVPDSRSVDGLRSGPRYLSWWTTIDEHRLSHTPGPGLIETFYVGERVEPALDNRDTSGYAYPPPSKRPRGRCYLQELPWELLDQILDYLIPSGCAYYFLKASSKTTIAPWPFQCQIIQQMVPEHVKIKTVSSAHMALAATNQNFNRIVYDKFYARNKFVFTLSLLGFRASRARVSMMRLHGQAGSAWPSTRPAGTSLPKITTDLTGTKAVVSRAVDILLGGKDDFPGRGKLQLDELNVRLRIEKKSAFDSFYWIHLLNASVNDATGRMEFKFVDNTTVPRHRYSTRDLRTKNEGLVARPLLRLRGMATQVAISGHVTETYAKELQEMIEVGATG</sequence>
<gene>
    <name evidence="1" type="ORF">B0T22DRAFT_539946</name>
</gene>
<protein>
    <submittedName>
        <fullName evidence="1">Uncharacterized protein</fullName>
    </submittedName>
</protein>
<comment type="caution">
    <text evidence="1">The sequence shown here is derived from an EMBL/GenBank/DDBJ whole genome shotgun (WGS) entry which is preliminary data.</text>
</comment>
<proteinExistence type="predicted"/>
<reference evidence="1" key="2">
    <citation type="submission" date="2023-06" db="EMBL/GenBank/DDBJ databases">
        <authorList>
            <consortium name="Lawrence Berkeley National Laboratory"/>
            <person name="Haridas S."/>
            <person name="Hensen N."/>
            <person name="Bonometti L."/>
            <person name="Westerberg I."/>
            <person name="Brannstrom I.O."/>
            <person name="Guillou S."/>
            <person name="Cros-Aarteil S."/>
            <person name="Calhoun S."/>
            <person name="Kuo A."/>
            <person name="Mondo S."/>
            <person name="Pangilinan J."/>
            <person name="Riley R."/>
            <person name="Labutti K."/>
            <person name="Andreopoulos B."/>
            <person name="Lipzen A."/>
            <person name="Chen C."/>
            <person name="Yanf M."/>
            <person name="Daum C."/>
            <person name="Ng V."/>
            <person name="Clum A."/>
            <person name="Steindorff A."/>
            <person name="Ohm R."/>
            <person name="Martin F."/>
            <person name="Silar P."/>
            <person name="Natvig D."/>
            <person name="Lalanne C."/>
            <person name="Gautier V."/>
            <person name="Ament-Velasquez S.L."/>
            <person name="Kruys A."/>
            <person name="Hutchinson M.I."/>
            <person name="Powell A.J."/>
            <person name="Barry K."/>
            <person name="Miller A.N."/>
            <person name="Grigoriev I.V."/>
            <person name="Debuchy R."/>
            <person name="Gladieux P."/>
            <person name="Thoren M.H."/>
            <person name="Johannesson H."/>
        </authorList>
    </citation>
    <scope>NUCLEOTIDE SEQUENCE</scope>
    <source>
        <strain evidence="1">CBS 314.62</strain>
    </source>
</reference>
<dbReference type="AlphaFoldDB" id="A0AAE0WZP7"/>
<organism evidence="1 2">
    <name type="scientific">Podospora appendiculata</name>
    <dbReference type="NCBI Taxonomy" id="314037"/>
    <lineage>
        <taxon>Eukaryota</taxon>
        <taxon>Fungi</taxon>
        <taxon>Dikarya</taxon>
        <taxon>Ascomycota</taxon>
        <taxon>Pezizomycotina</taxon>
        <taxon>Sordariomycetes</taxon>
        <taxon>Sordariomycetidae</taxon>
        <taxon>Sordariales</taxon>
        <taxon>Podosporaceae</taxon>
        <taxon>Podospora</taxon>
    </lineage>
</organism>
<evidence type="ECO:0000313" key="2">
    <source>
        <dbReference type="Proteomes" id="UP001270362"/>
    </source>
</evidence>
<dbReference type="EMBL" id="JAULSO010000006">
    <property type="protein sequence ID" value="KAK3681556.1"/>
    <property type="molecule type" value="Genomic_DNA"/>
</dbReference>
<keyword evidence="2" id="KW-1185">Reference proteome</keyword>
<accession>A0AAE0WZP7</accession>
<evidence type="ECO:0000313" key="1">
    <source>
        <dbReference type="EMBL" id="KAK3681556.1"/>
    </source>
</evidence>
<reference evidence="1" key="1">
    <citation type="journal article" date="2023" name="Mol. Phylogenet. Evol.">
        <title>Genome-scale phylogeny and comparative genomics of the fungal order Sordariales.</title>
        <authorList>
            <person name="Hensen N."/>
            <person name="Bonometti L."/>
            <person name="Westerberg I."/>
            <person name="Brannstrom I.O."/>
            <person name="Guillou S."/>
            <person name="Cros-Aarteil S."/>
            <person name="Calhoun S."/>
            <person name="Haridas S."/>
            <person name="Kuo A."/>
            <person name="Mondo S."/>
            <person name="Pangilinan J."/>
            <person name="Riley R."/>
            <person name="LaButti K."/>
            <person name="Andreopoulos B."/>
            <person name="Lipzen A."/>
            <person name="Chen C."/>
            <person name="Yan M."/>
            <person name="Daum C."/>
            <person name="Ng V."/>
            <person name="Clum A."/>
            <person name="Steindorff A."/>
            <person name="Ohm R.A."/>
            <person name="Martin F."/>
            <person name="Silar P."/>
            <person name="Natvig D.O."/>
            <person name="Lalanne C."/>
            <person name="Gautier V."/>
            <person name="Ament-Velasquez S.L."/>
            <person name="Kruys A."/>
            <person name="Hutchinson M.I."/>
            <person name="Powell A.J."/>
            <person name="Barry K."/>
            <person name="Miller A.N."/>
            <person name="Grigoriev I.V."/>
            <person name="Debuchy R."/>
            <person name="Gladieux P."/>
            <person name="Hiltunen Thoren M."/>
            <person name="Johannesson H."/>
        </authorList>
    </citation>
    <scope>NUCLEOTIDE SEQUENCE</scope>
    <source>
        <strain evidence="1">CBS 314.62</strain>
    </source>
</reference>
<name>A0AAE0WZP7_9PEZI</name>